<dbReference type="InterPro" id="IPR036236">
    <property type="entry name" value="Znf_C2H2_sf"/>
</dbReference>
<dbReference type="InterPro" id="IPR013087">
    <property type="entry name" value="Znf_C2H2_type"/>
</dbReference>
<organism evidence="6 7">
    <name type="scientific">Stomoxys calcitrans</name>
    <name type="common">Stable fly</name>
    <name type="synonym">Conops calcitrans</name>
    <dbReference type="NCBI Taxonomy" id="35570"/>
    <lineage>
        <taxon>Eukaryota</taxon>
        <taxon>Metazoa</taxon>
        <taxon>Ecdysozoa</taxon>
        <taxon>Arthropoda</taxon>
        <taxon>Hexapoda</taxon>
        <taxon>Insecta</taxon>
        <taxon>Pterygota</taxon>
        <taxon>Neoptera</taxon>
        <taxon>Endopterygota</taxon>
        <taxon>Diptera</taxon>
        <taxon>Brachycera</taxon>
        <taxon>Muscomorpha</taxon>
        <taxon>Muscoidea</taxon>
        <taxon>Muscidae</taxon>
        <taxon>Stomoxys</taxon>
    </lineage>
</organism>
<evidence type="ECO:0000313" key="7">
    <source>
        <dbReference type="Proteomes" id="UP000095300"/>
    </source>
</evidence>
<feature type="compositionally biased region" description="Polar residues" evidence="3">
    <location>
        <begin position="95"/>
        <end position="112"/>
    </location>
</feature>
<dbReference type="EnsemblMetazoa" id="SCAU009640-RA">
    <property type="protein sequence ID" value="SCAU009640-PA"/>
    <property type="gene ID" value="SCAU009640"/>
</dbReference>
<keyword evidence="2" id="KW-0862">Zinc</keyword>
<name>A0A1I8PND1_STOCA</name>
<dbReference type="SMART" id="SM00355">
    <property type="entry name" value="ZnF_C2H2"/>
    <property type="match status" value="3"/>
</dbReference>
<dbReference type="GO" id="GO:0008270">
    <property type="term" value="F:zinc ion binding"/>
    <property type="evidence" value="ECO:0007669"/>
    <property type="project" value="UniProtKB-UniRule"/>
</dbReference>
<accession>A0A1I8PND1</accession>
<dbReference type="Gene3D" id="3.30.160.60">
    <property type="entry name" value="Classic Zinc Finger"/>
    <property type="match status" value="1"/>
</dbReference>
<dbReference type="VEuPathDB" id="VectorBase:SCAU009640"/>
<evidence type="ECO:0000256" key="3">
    <source>
        <dbReference type="SAM" id="MobiDB-lite"/>
    </source>
</evidence>
<sequence>MVVSKRCKICTIIEPENMPITGEYFGRVIPEVIENIIGIELDRRKIVDVLICQQCTIQMVHTESVVKRLRKSMLRLAKSSPKITTKPHSKASMKKPSSTSKAKTHLGTSISDTQLTSNGKSVAFKKIFDETVQLEDITAAQNKKNVKRKLDDSEFIDAMNITNEQKSKRKQTPIVEDCVPNTIEESGDENNQTLEQSIAQSLLPDLNFSTTSQNGRPKKTKELNCVLCGKKFGEKSTLREHIETKHMGEKLKECPNCSMQFRSLQKYDSHVFGEKCKGTLHPCQFENCHRRFKNVFKMEAHMREKHLAVNEKEYV</sequence>
<feature type="binding site" evidence="2">
    <location>
        <position position="52"/>
    </location>
    <ligand>
        <name>Zn(2+)</name>
        <dbReference type="ChEBI" id="CHEBI:29105"/>
    </ligand>
</feature>
<feature type="domain" description="ZAD" evidence="5">
    <location>
        <begin position="5"/>
        <end position="79"/>
    </location>
</feature>
<keyword evidence="1" id="KW-0863">Zinc-finger</keyword>
<dbReference type="OrthoDB" id="654211at2759"/>
<reference evidence="6" key="1">
    <citation type="submission" date="2020-05" db="UniProtKB">
        <authorList>
            <consortium name="EnsemblMetazoa"/>
        </authorList>
    </citation>
    <scope>IDENTIFICATION</scope>
    <source>
        <strain evidence="6">USDA</strain>
    </source>
</reference>
<feature type="binding site" evidence="2">
    <location>
        <position position="7"/>
    </location>
    <ligand>
        <name>Zn(2+)</name>
        <dbReference type="ChEBI" id="CHEBI:29105"/>
    </ligand>
</feature>
<evidence type="ECO:0000256" key="2">
    <source>
        <dbReference type="PROSITE-ProRule" id="PRU01263"/>
    </source>
</evidence>
<keyword evidence="7" id="KW-1185">Reference proteome</keyword>
<dbReference type="AlphaFoldDB" id="A0A1I8PND1"/>
<evidence type="ECO:0000256" key="1">
    <source>
        <dbReference type="PROSITE-ProRule" id="PRU00042"/>
    </source>
</evidence>
<feature type="binding site" evidence="2">
    <location>
        <position position="10"/>
    </location>
    <ligand>
        <name>Zn(2+)</name>
        <dbReference type="ChEBI" id="CHEBI:29105"/>
    </ligand>
</feature>
<dbReference type="KEGG" id="scac:106083279"/>
<evidence type="ECO:0000259" key="4">
    <source>
        <dbReference type="PROSITE" id="PS50157"/>
    </source>
</evidence>
<dbReference type="PROSITE" id="PS51915">
    <property type="entry name" value="ZAD"/>
    <property type="match status" value="1"/>
</dbReference>
<evidence type="ECO:0000313" key="6">
    <source>
        <dbReference type="EnsemblMetazoa" id="SCAU009640-PA"/>
    </source>
</evidence>
<dbReference type="GO" id="GO:0005634">
    <property type="term" value="C:nucleus"/>
    <property type="evidence" value="ECO:0007669"/>
    <property type="project" value="InterPro"/>
</dbReference>
<dbReference type="PROSITE" id="PS00028">
    <property type="entry name" value="ZINC_FINGER_C2H2_1"/>
    <property type="match status" value="2"/>
</dbReference>
<proteinExistence type="predicted"/>
<feature type="domain" description="C2H2-type" evidence="4">
    <location>
        <begin position="223"/>
        <end position="251"/>
    </location>
</feature>
<gene>
    <name evidence="6" type="primary">106083279</name>
</gene>
<evidence type="ECO:0000259" key="5">
    <source>
        <dbReference type="PROSITE" id="PS51915"/>
    </source>
</evidence>
<protein>
    <submittedName>
        <fullName evidence="6">Uncharacterized protein</fullName>
    </submittedName>
</protein>
<feature type="region of interest" description="Disordered" evidence="3">
    <location>
        <begin position="78"/>
        <end position="112"/>
    </location>
</feature>
<dbReference type="InterPro" id="IPR012934">
    <property type="entry name" value="Znf_AD"/>
</dbReference>
<feature type="binding site" evidence="2">
    <location>
        <position position="55"/>
    </location>
    <ligand>
        <name>Zn(2+)</name>
        <dbReference type="ChEBI" id="CHEBI:29105"/>
    </ligand>
</feature>
<dbReference type="Proteomes" id="UP000095300">
    <property type="component" value="Unassembled WGS sequence"/>
</dbReference>
<keyword evidence="2" id="KW-0479">Metal-binding</keyword>
<dbReference type="SUPFAM" id="SSF57667">
    <property type="entry name" value="beta-beta-alpha zinc fingers"/>
    <property type="match status" value="1"/>
</dbReference>
<dbReference type="PROSITE" id="PS50157">
    <property type="entry name" value="ZINC_FINGER_C2H2_2"/>
    <property type="match status" value="1"/>
</dbReference>